<dbReference type="Ensembl" id="ENSPANT00000076561.1">
    <property type="protein sequence ID" value="ENSPANP00000057118.1"/>
    <property type="gene ID" value="ENSPANG00000049076.1"/>
</dbReference>
<dbReference type="AlphaFoldDB" id="A0A8I5NM56"/>
<reference evidence="1" key="2">
    <citation type="submission" date="2025-08" db="UniProtKB">
        <authorList>
            <consortium name="Ensembl"/>
        </authorList>
    </citation>
    <scope>IDENTIFICATION</scope>
</reference>
<sequence length="126" mass="13698">MSRPPCAQEAWPPRGPVLHSAPRKLVWKLWSDPTAGLECSGTISTHSSLNLPGSIDPPASASPVAGTTGICHHAQLILYFFGRHEVLLYCPGWSRTSGLKESTCLSLPKQWDYGCEPPCPARSLFQ</sequence>
<reference evidence="1 2" key="1">
    <citation type="submission" date="2012-03" db="EMBL/GenBank/DDBJ databases">
        <title>Whole Genome Assembly of Papio anubis.</title>
        <authorList>
            <person name="Liu Y.L."/>
            <person name="Abraham K.A."/>
            <person name="Akbar H.A."/>
            <person name="Ali S.A."/>
            <person name="Anosike U.A."/>
            <person name="Aqrawi P.A."/>
            <person name="Arias F.A."/>
            <person name="Attaway T.A."/>
            <person name="Awwad R.A."/>
            <person name="Babu C.B."/>
            <person name="Bandaranaike D.B."/>
            <person name="Battles P.B."/>
            <person name="Bell A.B."/>
            <person name="Beltran B.B."/>
            <person name="Berhane-Mersha D.B."/>
            <person name="Bess C.B."/>
            <person name="Bickham C.B."/>
            <person name="Bolden T.B."/>
            <person name="Carter K.C."/>
            <person name="Chau D.C."/>
            <person name="Chavez A.C."/>
            <person name="Clerc-Blankenburg K.C."/>
            <person name="Coyle M.C."/>
            <person name="Dao M.D."/>
            <person name="Davila M.L.D."/>
            <person name="Davy-Carroll L.D."/>
            <person name="Denson S.D."/>
            <person name="Dinh H.D."/>
            <person name="Fernandez S.F."/>
            <person name="Fernando P.F."/>
            <person name="Forbes L.F."/>
            <person name="Francis C.F."/>
            <person name="Francisco L.F."/>
            <person name="Fu Q.F."/>
            <person name="Garcia-Iii R.G."/>
            <person name="Garrett T.G."/>
            <person name="Gross S.G."/>
            <person name="Gubbala S.G."/>
            <person name="Hirani K.H."/>
            <person name="Hogues M.H."/>
            <person name="Hollins B.H."/>
            <person name="Jackson L.J."/>
            <person name="Javaid M.J."/>
            <person name="Jhangiani S.J."/>
            <person name="Johnson A.J."/>
            <person name="Johnson B.J."/>
            <person name="Jones J.J."/>
            <person name="Joshi V.J."/>
            <person name="Kalu J.K."/>
            <person name="Khan N.K."/>
            <person name="Korchina V.K."/>
            <person name="Kovar C.K."/>
            <person name="Lago L.L."/>
            <person name="Lara F.L."/>
            <person name="Le T.-K.L."/>
            <person name="Lee S.L."/>
            <person name="Legall-Iii F.L."/>
            <person name="Lemon S.L."/>
            <person name="Liu J.L."/>
            <person name="Liu Y.-S.L."/>
            <person name="Liyanage D.L."/>
            <person name="Lopez J.L."/>
            <person name="Lorensuhewa L.L."/>
            <person name="Mata R.M."/>
            <person name="Mathew T.M."/>
            <person name="Mercado C.M."/>
            <person name="Mercado I.M."/>
            <person name="Morales K.M."/>
            <person name="Morgan M.M."/>
            <person name="Munidasa M.M."/>
            <person name="Ngo D.N."/>
            <person name="Nguyen L.N."/>
            <person name="Nguyen T.N."/>
            <person name="Nguyen N.N."/>
            <person name="Obregon M.O."/>
            <person name="Okwuonu G.O."/>
            <person name="Ongeri F.O."/>
            <person name="Onwere C.O."/>
            <person name="Osifeso I.O."/>
            <person name="Parra A.P."/>
            <person name="Patil S.P."/>
            <person name="Perez A.P."/>
            <person name="Perez Y.P."/>
            <person name="Pham C.P."/>
            <person name="Pu L.-L.P."/>
            <person name="Puazo M.P."/>
            <person name="Quiroz J.Q."/>
            <person name="Rouhana J.R."/>
            <person name="Ruiz M.R."/>
            <person name="Ruiz S.-J.R."/>
            <person name="Saada N.S."/>
            <person name="Santibanez J.S."/>
            <person name="Scheel M.S."/>
            <person name="Schneider B.S."/>
            <person name="Simmons D.S."/>
            <person name="Sisson I.S."/>
            <person name="Tang L.-Y.T."/>
            <person name="Thornton R.T."/>
            <person name="Tisius J.T."/>
            <person name="Toledanes G.T."/>
            <person name="Trejos Z.T."/>
            <person name="Usmani K.U."/>
            <person name="Varghese R.V."/>
            <person name="Vattathil S.V."/>
            <person name="Vee V.V."/>
            <person name="Walker D.W."/>
            <person name="Weissenberger G.W."/>
            <person name="White C.W."/>
            <person name="Williams A.W."/>
            <person name="Woodworth J.W."/>
            <person name="Wright R.W."/>
            <person name="Zhu Y.Z."/>
            <person name="Han Y.H."/>
            <person name="Newsham I.N."/>
            <person name="Nazareth L.N."/>
            <person name="Worley K.W."/>
            <person name="Muzny D.M."/>
            <person name="Rogers J.R."/>
            <person name="Gibbs R.G."/>
        </authorList>
    </citation>
    <scope>NUCLEOTIDE SEQUENCE [LARGE SCALE GENOMIC DNA]</scope>
</reference>
<evidence type="ECO:0000313" key="2">
    <source>
        <dbReference type="Proteomes" id="UP000028761"/>
    </source>
</evidence>
<dbReference type="PANTHER" id="PTHR12138:SF162">
    <property type="entry name" value="CHROMOSOME UNDETERMINED SCAFFOLD_275, WHOLE GENOME SHOTGUN SEQUENCE"/>
    <property type="match status" value="1"/>
</dbReference>
<proteinExistence type="predicted"/>
<dbReference type="GeneTree" id="ENSGT01150000287033"/>
<accession>A0A8I5NM56</accession>
<protein>
    <submittedName>
        <fullName evidence="1">Uncharacterized protein</fullName>
    </submittedName>
</protein>
<evidence type="ECO:0000313" key="1">
    <source>
        <dbReference type="Ensembl" id="ENSPANP00000057118.1"/>
    </source>
</evidence>
<organism evidence="1 2">
    <name type="scientific">Papio anubis</name>
    <name type="common">Olive baboon</name>
    <dbReference type="NCBI Taxonomy" id="9555"/>
    <lineage>
        <taxon>Eukaryota</taxon>
        <taxon>Metazoa</taxon>
        <taxon>Chordata</taxon>
        <taxon>Craniata</taxon>
        <taxon>Vertebrata</taxon>
        <taxon>Euteleostomi</taxon>
        <taxon>Mammalia</taxon>
        <taxon>Eutheria</taxon>
        <taxon>Euarchontoglires</taxon>
        <taxon>Primates</taxon>
        <taxon>Haplorrhini</taxon>
        <taxon>Catarrhini</taxon>
        <taxon>Cercopithecidae</taxon>
        <taxon>Cercopithecinae</taxon>
        <taxon>Papio</taxon>
    </lineage>
</organism>
<dbReference type="Proteomes" id="UP000028761">
    <property type="component" value="Chromosome 14"/>
</dbReference>
<dbReference type="PANTHER" id="PTHR12138">
    <property type="entry name" value="PRIMATE-EXPANDED PROTEIN FAMILY"/>
    <property type="match status" value="1"/>
</dbReference>
<reference evidence="1" key="3">
    <citation type="submission" date="2025-09" db="UniProtKB">
        <authorList>
            <consortium name="Ensembl"/>
        </authorList>
    </citation>
    <scope>IDENTIFICATION</scope>
</reference>
<name>A0A8I5NM56_PAPAN</name>
<keyword evidence="2" id="KW-1185">Reference proteome</keyword>